<evidence type="ECO:0000313" key="3">
    <source>
        <dbReference type="Proteomes" id="UP001500556"/>
    </source>
</evidence>
<organism evidence="2 3">
    <name type="scientific">Pedococcus ginsenosidimutans</name>
    <dbReference type="NCBI Taxonomy" id="490570"/>
    <lineage>
        <taxon>Bacteria</taxon>
        <taxon>Bacillati</taxon>
        <taxon>Actinomycetota</taxon>
        <taxon>Actinomycetes</taxon>
        <taxon>Micrococcales</taxon>
        <taxon>Intrasporangiaceae</taxon>
        <taxon>Pedococcus</taxon>
    </lineage>
</organism>
<name>A0ABP8Y520_9MICO</name>
<feature type="region of interest" description="Disordered" evidence="1">
    <location>
        <begin position="181"/>
        <end position="210"/>
    </location>
</feature>
<dbReference type="Proteomes" id="UP001500556">
    <property type="component" value="Unassembled WGS sequence"/>
</dbReference>
<comment type="caution">
    <text evidence="2">The sequence shown here is derived from an EMBL/GenBank/DDBJ whole genome shotgun (WGS) entry which is preliminary data.</text>
</comment>
<protein>
    <recommendedName>
        <fullName evidence="4">Zinc-finger domain-containing protein</fullName>
    </recommendedName>
</protein>
<accession>A0ABP8Y520</accession>
<gene>
    <name evidence="2" type="ORF">GCM10025782_17290</name>
</gene>
<evidence type="ECO:0008006" key="4">
    <source>
        <dbReference type="Google" id="ProtNLM"/>
    </source>
</evidence>
<dbReference type="EMBL" id="BAABLO010000004">
    <property type="protein sequence ID" value="GAA4720369.1"/>
    <property type="molecule type" value="Genomic_DNA"/>
</dbReference>
<evidence type="ECO:0000313" key="2">
    <source>
        <dbReference type="EMBL" id="GAA4720369.1"/>
    </source>
</evidence>
<proteinExistence type="predicted"/>
<dbReference type="RefSeq" id="WP_345502520.1">
    <property type="nucleotide sequence ID" value="NZ_BAABLO010000004.1"/>
</dbReference>
<sequence>MSRLGLSGGGRCLGADLTAYADRTLEAAALLRWDRHVVACACCRAAVEDERRVLAALRAPSGPSVPGDLRGMLLAMGAGLPTASGAPAEAPFRTSERHVVPPVPVAPVRVVDRGTPALHRSARRATVFAGLAAGATAAAAWGLVVTGGSVASPTPPVTPGTVAPVRPVGPAFATAVFTVPGLGTRSTPGRSTQSAPGVGTARFGSAQSTP</sequence>
<reference evidence="3" key="1">
    <citation type="journal article" date="2019" name="Int. J. Syst. Evol. Microbiol.">
        <title>The Global Catalogue of Microorganisms (GCM) 10K type strain sequencing project: providing services to taxonomists for standard genome sequencing and annotation.</title>
        <authorList>
            <consortium name="The Broad Institute Genomics Platform"/>
            <consortium name="The Broad Institute Genome Sequencing Center for Infectious Disease"/>
            <person name="Wu L."/>
            <person name="Ma J."/>
        </authorList>
    </citation>
    <scope>NUCLEOTIDE SEQUENCE [LARGE SCALE GENOMIC DNA]</scope>
    <source>
        <strain evidence="3">JCM 18961</strain>
    </source>
</reference>
<keyword evidence="3" id="KW-1185">Reference proteome</keyword>
<feature type="compositionally biased region" description="Polar residues" evidence="1">
    <location>
        <begin position="184"/>
        <end position="195"/>
    </location>
</feature>
<evidence type="ECO:0000256" key="1">
    <source>
        <dbReference type="SAM" id="MobiDB-lite"/>
    </source>
</evidence>